<evidence type="ECO:0000256" key="4">
    <source>
        <dbReference type="ARBA" id="ARBA00016743"/>
    </source>
</evidence>
<protein>
    <recommendedName>
        <fullName evidence="4">Phenyloxazoline synthase MbtB</fullName>
    </recommendedName>
    <alternativeName>
        <fullName evidence="6">Mycobactin synthetase protein B</fullName>
    </alternativeName>
</protein>
<dbReference type="EMBL" id="LT629792">
    <property type="protein sequence ID" value="SDT86088.1"/>
    <property type="molecule type" value="Genomic_DNA"/>
</dbReference>
<dbReference type="SUPFAM" id="SSF56801">
    <property type="entry name" value="Acetyl-CoA synthetase-like"/>
    <property type="match status" value="1"/>
</dbReference>
<dbReference type="InterPro" id="IPR042099">
    <property type="entry name" value="ANL_N_sf"/>
</dbReference>
<comment type="cofactor">
    <cofactor evidence="1">
        <name>pantetheine 4'-phosphate</name>
        <dbReference type="ChEBI" id="CHEBI:47942"/>
    </cofactor>
</comment>
<feature type="region of interest" description="Disordered" evidence="7">
    <location>
        <begin position="150"/>
        <end position="169"/>
    </location>
</feature>
<keyword evidence="5" id="KW-0436">Ligase</keyword>
<evidence type="ECO:0000256" key="6">
    <source>
        <dbReference type="ARBA" id="ARBA00033440"/>
    </source>
</evidence>
<comment type="pathway">
    <text evidence="2">Siderophore biosynthesis; mycobactin biosynthesis.</text>
</comment>
<reference evidence="9 10" key="1">
    <citation type="submission" date="2016-10" db="EMBL/GenBank/DDBJ databases">
        <authorList>
            <person name="Varghese N."/>
            <person name="Submissions S."/>
        </authorList>
    </citation>
    <scope>NUCLEOTIDE SEQUENCE [LARGE SCALE GENOMIC DNA]</scope>
    <source>
        <strain evidence="9 10">DSM 9169</strain>
    </source>
</reference>
<dbReference type="InterPro" id="IPR000873">
    <property type="entry name" value="AMP-dep_synth/lig_dom"/>
</dbReference>
<gene>
    <name evidence="9" type="ORF">SAMN04489714_0244</name>
</gene>
<dbReference type="Gene3D" id="3.40.50.12780">
    <property type="entry name" value="N-terminal domain of ligase-like"/>
    <property type="match status" value="1"/>
</dbReference>
<dbReference type="InterPro" id="IPR001031">
    <property type="entry name" value="Thioesterase"/>
</dbReference>
<sequence length="1910" mass="210405">MTDAQTVCDILESIVDVTFEPHDLLRARIPNSMMLMQAVLGLEARLSATIDLSRLDYDATVGDLVGIIEKRAESDQAADPDHEISLSPIQIAYLLGSEEDIELGGQSTFIYAEAAFETSAHEVAAAVRTIAQRHDVFSYRPDLETGTLKRTDSSISIETQEDDSPSARSRVREELMEQARKSNEDGPLVGVRILGNENASLCAYFNMVIMDAGSLYVFFRELRDILTGKDLPEAMPLRQATRLTTEHLQASVRQRDLEYWRTKVQDFPTPTCPAHRVMGDHPWHTERLNNRLDADLSRKLERVAEKAGASLSALILAACSAVVSRWNNSPGLMCNVTVSRRTALDPGKSVMGDFTSSMLMGIDVDNPDTIGELASTISRDMHDGIVHGSVSGVEVMTEFLRTEENQEQATASIVFTSYLGGSSNSDLKIDYLYTQTAQVSLDMQAMPAGNGQINLSWDVVPEYFPYATDMFECLKSLLARIADGHDALPVVDQATVIESEKYNSVRAGDSVRTMLDLVRDSVRKYPTHQAIIADPGYTYQELWEASGNVAAYLREKGAREKSTVIIEFAKDSADVVAMVAALRLGAAYVPVAAHLPAYRRDAIRRLIPGSVTITTDEALRESRVKREFVSDASPSREDLAYIIFTSGSTGVPKGVEISHGGAVGTISDINDRYGVDSHSRIIGLSSLGFDLSVYDIFGSLAAGATLVMVHDERDADRIIDVLRTQDITVWNSAPALMELALLRCEQTDRFDSVRTIMLSGDRIPASMPARAHAVFPNAQIYSLGGATEASIWSIQFPLDEDSLDNRIPYGYPLAGQGIHILGYDLTMCPRGVPGDIWISGQGVALGYARQPELTAEAFRDIPGLGRCYRTGDIGLFNHEGFVEFLGRKDRQVKVSGHRIELGEIESVLSRSGLVITSCAAIMEGAHTPSLVCAYVPRDGVQGTQIRDELAQQLPDYMIPRALIPVDSIPMTVNGKLDQKALKALFEGTINDNSPSCDSEESVAGTPSDSSQLNMQELFEEVLHTRVEDPSASFFALGGDSLRFQMLLKLIGERTGRRLRFRDLIRNPCVLQAAQLVESAQASEQSHNAMTAIEHDPYAPFPLTEMQMAYYVGRQQGFDLGGVGEHFYIESVTHADMQRLENALNAVIQRHEMLRAVFTDDGRQRVLPEVPCYTVDVKDLRCASDSEISEATMREREALSHECFDLGTWPLFRLQAHALPDGTHRLFFSIDMIIGDGASQRIFIKDLARAYRGEELPPVAGSYRDHVIAIKRIQDQNRANAYSSEIKRMMEEFPLGNVLPANTSVVARPHMRRMSWDVFEDLVEKIRSYAAQQGVSLSTVLLYAYASSLALSSREGKIGINVTTYNRNYDLPGIEEMFGDFTGIALIDFDESEGQDALPRIQQLLLEQIDDSRSGVQMLAEMGRLQGFAGQALAPFVFTSLLFDAKKAENSVLGHIEYAISQTPQVLIDHQVLPTARGLNISWDFVEQILDPALMEQIFAYFKSSLRQYAESGSLSSTVPVEVLRTIRHSWASTRGADIDTRTPTVQASNDSTELSGSIQQIRRWLHEDYALDSQTDLDESLFNVGIDSLGFVQLVQKVQRYAGGKIPLAQALASPTIRTLAQLSTRVVQQDERSSSLSLLRQGDQELVIVMVHGGFGTVDIYRDLALGMKAGPQIWGLKFDYFARQWPQHISVEEIAQHYRAEIGRQFAPSTRFVVVGWSAGGTLGHALASLLASRCEGLVLLDSLAPGAHAPVGEFTLQADETVLKRAGVVYEKKAAGLPELWSSVENDPQAVCKIAQTFSDSLLEDLGVSAGQVRVRDLSTLRTLIAARNEYAPSYCAIPTLIVVPDDGEAYNYADWAKFADCRQTEKVVGNHYSFVIGPASAPTVQAVEEFITHTCTRQSVKEAGQA</sequence>
<dbReference type="InterPro" id="IPR001242">
    <property type="entry name" value="Condensation_dom"/>
</dbReference>
<dbReference type="InterPro" id="IPR020802">
    <property type="entry name" value="TesA-like"/>
</dbReference>
<dbReference type="SUPFAM" id="SSF53474">
    <property type="entry name" value="alpha/beta-Hydrolases"/>
    <property type="match status" value="1"/>
</dbReference>
<dbReference type="PROSITE" id="PS00455">
    <property type="entry name" value="AMP_BINDING"/>
    <property type="match status" value="1"/>
</dbReference>
<dbReference type="InterPro" id="IPR036736">
    <property type="entry name" value="ACP-like_sf"/>
</dbReference>
<evidence type="ECO:0000256" key="5">
    <source>
        <dbReference type="ARBA" id="ARBA00022598"/>
    </source>
</evidence>
<proteinExistence type="inferred from homology"/>
<evidence type="ECO:0000256" key="7">
    <source>
        <dbReference type="SAM" id="MobiDB-lite"/>
    </source>
</evidence>
<organism evidence="9 10">
    <name type="scientific">Schaalia radingae</name>
    <dbReference type="NCBI Taxonomy" id="131110"/>
    <lineage>
        <taxon>Bacteria</taxon>
        <taxon>Bacillati</taxon>
        <taxon>Actinomycetota</taxon>
        <taxon>Actinomycetes</taxon>
        <taxon>Actinomycetales</taxon>
        <taxon>Actinomycetaceae</taxon>
        <taxon>Schaalia</taxon>
    </lineage>
</organism>
<dbReference type="InterPro" id="IPR025110">
    <property type="entry name" value="AMP-bd_C"/>
</dbReference>
<dbReference type="Pfam" id="PF00550">
    <property type="entry name" value="PP-binding"/>
    <property type="match status" value="2"/>
</dbReference>
<dbReference type="InterPro" id="IPR023213">
    <property type="entry name" value="CAT-like_dom_sf"/>
</dbReference>
<dbReference type="SUPFAM" id="SSF47336">
    <property type="entry name" value="ACP-like"/>
    <property type="match status" value="2"/>
</dbReference>
<feature type="domain" description="Carrier" evidence="8">
    <location>
        <begin position="1552"/>
        <end position="1628"/>
    </location>
</feature>
<name>A0ABY0V546_9ACTO</name>
<dbReference type="InterPro" id="IPR020845">
    <property type="entry name" value="AMP-binding_CS"/>
</dbReference>
<dbReference type="Pfam" id="PF00975">
    <property type="entry name" value="Thioesterase"/>
    <property type="match status" value="1"/>
</dbReference>
<dbReference type="NCBIfam" id="TIGR01733">
    <property type="entry name" value="AA-adenyl-dom"/>
    <property type="match status" value="1"/>
</dbReference>
<dbReference type="PANTHER" id="PTHR45527:SF10">
    <property type="entry name" value="PYOCHELIN SYNTHASE PCHF"/>
    <property type="match status" value="1"/>
</dbReference>
<feature type="domain" description="Carrier" evidence="8">
    <location>
        <begin position="1005"/>
        <end position="1080"/>
    </location>
</feature>
<dbReference type="Pfam" id="PF13193">
    <property type="entry name" value="AMP-binding_C"/>
    <property type="match status" value="1"/>
</dbReference>
<evidence type="ECO:0000256" key="3">
    <source>
        <dbReference type="ARBA" id="ARBA00007380"/>
    </source>
</evidence>
<dbReference type="SMART" id="SM00824">
    <property type="entry name" value="PKS_TE"/>
    <property type="match status" value="1"/>
</dbReference>
<dbReference type="InterPro" id="IPR045851">
    <property type="entry name" value="AMP-bd_C_sf"/>
</dbReference>
<dbReference type="InterPro" id="IPR009081">
    <property type="entry name" value="PP-bd_ACP"/>
</dbReference>
<dbReference type="CDD" id="cd19535">
    <property type="entry name" value="Cyc_NRPS"/>
    <property type="match status" value="1"/>
</dbReference>
<dbReference type="Gene3D" id="3.40.50.1820">
    <property type="entry name" value="alpha/beta hydrolase"/>
    <property type="match status" value="1"/>
</dbReference>
<evidence type="ECO:0000256" key="2">
    <source>
        <dbReference type="ARBA" id="ARBA00005102"/>
    </source>
</evidence>
<dbReference type="Gene3D" id="1.10.1200.10">
    <property type="entry name" value="ACP-like"/>
    <property type="match status" value="2"/>
</dbReference>
<dbReference type="InterPro" id="IPR057737">
    <property type="entry name" value="Condensation_MtbB-like"/>
</dbReference>
<dbReference type="Gene3D" id="3.30.559.30">
    <property type="entry name" value="Nonribosomal peptide synthetase, condensation domain"/>
    <property type="match status" value="2"/>
</dbReference>
<evidence type="ECO:0000259" key="8">
    <source>
        <dbReference type="PROSITE" id="PS50075"/>
    </source>
</evidence>
<dbReference type="Proteomes" id="UP000198976">
    <property type="component" value="Chromosome I"/>
</dbReference>
<dbReference type="PANTHER" id="PTHR45527">
    <property type="entry name" value="NONRIBOSOMAL PEPTIDE SYNTHETASE"/>
    <property type="match status" value="1"/>
</dbReference>
<dbReference type="SUPFAM" id="SSF52777">
    <property type="entry name" value="CoA-dependent acyltransferases"/>
    <property type="match status" value="4"/>
</dbReference>
<dbReference type="PROSITE" id="PS50075">
    <property type="entry name" value="CARRIER"/>
    <property type="match status" value="2"/>
</dbReference>
<dbReference type="Gene3D" id="3.30.559.10">
    <property type="entry name" value="Chloramphenicol acetyltransferase-like domain"/>
    <property type="match status" value="2"/>
</dbReference>
<dbReference type="Pfam" id="PF00501">
    <property type="entry name" value="AMP-binding"/>
    <property type="match status" value="1"/>
</dbReference>
<dbReference type="Pfam" id="PF00668">
    <property type="entry name" value="Condensation"/>
    <property type="match status" value="2"/>
</dbReference>
<evidence type="ECO:0000313" key="10">
    <source>
        <dbReference type="Proteomes" id="UP000198976"/>
    </source>
</evidence>
<evidence type="ECO:0000256" key="1">
    <source>
        <dbReference type="ARBA" id="ARBA00001957"/>
    </source>
</evidence>
<accession>A0ABY0V546</accession>
<keyword evidence="10" id="KW-1185">Reference proteome</keyword>
<dbReference type="RefSeq" id="WP_092648173.1">
    <property type="nucleotide sequence ID" value="NZ_LT629792.1"/>
</dbReference>
<dbReference type="Gene3D" id="3.30.300.30">
    <property type="match status" value="1"/>
</dbReference>
<evidence type="ECO:0000313" key="9">
    <source>
        <dbReference type="EMBL" id="SDT86088.1"/>
    </source>
</evidence>
<dbReference type="InterPro" id="IPR029058">
    <property type="entry name" value="AB_hydrolase_fold"/>
</dbReference>
<dbReference type="InterPro" id="IPR010071">
    <property type="entry name" value="AA_adenyl_dom"/>
</dbReference>
<comment type="similarity">
    <text evidence="3">Belongs to the ATP-dependent AMP-binding enzyme family. MbtB subfamily.</text>
</comment>